<dbReference type="EMBL" id="JARJCM010000128">
    <property type="protein sequence ID" value="KAJ7027201.1"/>
    <property type="molecule type" value="Genomic_DNA"/>
</dbReference>
<proteinExistence type="predicted"/>
<evidence type="ECO:0000313" key="1">
    <source>
        <dbReference type="EMBL" id="KAJ7027201.1"/>
    </source>
</evidence>
<name>A0AAD6WXN7_9AGAR</name>
<reference evidence="1" key="1">
    <citation type="submission" date="2023-03" db="EMBL/GenBank/DDBJ databases">
        <title>Massive genome expansion in bonnet fungi (Mycena s.s.) driven by repeated elements and novel gene families across ecological guilds.</title>
        <authorList>
            <consortium name="Lawrence Berkeley National Laboratory"/>
            <person name="Harder C.B."/>
            <person name="Miyauchi S."/>
            <person name="Viragh M."/>
            <person name="Kuo A."/>
            <person name="Thoen E."/>
            <person name="Andreopoulos B."/>
            <person name="Lu D."/>
            <person name="Skrede I."/>
            <person name="Drula E."/>
            <person name="Henrissat B."/>
            <person name="Morin E."/>
            <person name="Kohler A."/>
            <person name="Barry K."/>
            <person name="LaButti K."/>
            <person name="Morin E."/>
            <person name="Salamov A."/>
            <person name="Lipzen A."/>
            <person name="Mereny Z."/>
            <person name="Hegedus B."/>
            <person name="Baldrian P."/>
            <person name="Stursova M."/>
            <person name="Weitz H."/>
            <person name="Taylor A."/>
            <person name="Grigoriev I.V."/>
            <person name="Nagy L.G."/>
            <person name="Martin F."/>
            <person name="Kauserud H."/>
        </authorList>
    </citation>
    <scope>NUCLEOTIDE SEQUENCE</scope>
    <source>
        <strain evidence="1">CBHHK200</strain>
    </source>
</reference>
<keyword evidence="2" id="KW-1185">Reference proteome</keyword>
<gene>
    <name evidence="1" type="ORF">C8F04DRAFT_1267344</name>
</gene>
<comment type="caution">
    <text evidence="1">The sequence shown here is derived from an EMBL/GenBank/DDBJ whole genome shotgun (WGS) entry which is preliminary data.</text>
</comment>
<dbReference type="AlphaFoldDB" id="A0AAD6WXN7"/>
<dbReference type="Proteomes" id="UP001218188">
    <property type="component" value="Unassembled WGS sequence"/>
</dbReference>
<sequence length="213" mass="24117">MALLYNHLRDARIEWNRHQPQGGETEDEAEARAAAYNEKRRLKTVQSSRKSNKLNMRKKVAQKMVKLCFAKKDEEGVAAWTWFLKLLTELGNAGMSSEESEVGDMPTNSGALASVVVFAIRRCPWRLAMVNKYMEQIDEAALVVLTSGHSKHARVRTEQESEKFPPSGLPRAMYNPAWLTVQKTFLPDIEEILNFSEGSFTMMEVEVVIPGVN</sequence>
<organism evidence="1 2">
    <name type="scientific">Mycena alexandri</name>
    <dbReference type="NCBI Taxonomy" id="1745969"/>
    <lineage>
        <taxon>Eukaryota</taxon>
        <taxon>Fungi</taxon>
        <taxon>Dikarya</taxon>
        <taxon>Basidiomycota</taxon>
        <taxon>Agaricomycotina</taxon>
        <taxon>Agaricomycetes</taxon>
        <taxon>Agaricomycetidae</taxon>
        <taxon>Agaricales</taxon>
        <taxon>Marasmiineae</taxon>
        <taxon>Mycenaceae</taxon>
        <taxon>Mycena</taxon>
    </lineage>
</organism>
<evidence type="ECO:0000313" key="2">
    <source>
        <dbReference type="Proteomes" id="UP001218188"/>
    </source>
</evidence>
<protein>
    <submittedName>
        <fullName evidence="1">Uncharacterized protein</fullName>
    </submittedName>
</protein>
<accession>A0AAD6WXN7</accession>